<dbReference type="InterPro" id="IPR011990">
    <property type="entry name" value="TPR-like_helical_dom_sf"/>
</dbReference>
<proteinExistence type="predicted"/>
<organism evidence="2 3">
    <name type="scientific">Trueperella pecoris</name>
    <dbReference type="NCBI Taxonomy" id="2733571"/>
    <lineage>
        <taxon>Bacteria</taxon>
        <taxon>Bacillati</taxon>
        <taxon>Actinomycetota</taxon>
        <taxon>Actinomycetes</taxon>
        <taxon>Actinomycetales</taxon>
        <taxon>Actinomycetaceae</taxon>
        <taxon>Trueperella</taxon>
    </lineage>
</organism>
<accession>A0A8A5U4K5</accession>
<sequence>MKRVVLAICAVLTALAMVGAIVSGSVIYSLMTGHSRYAEQSFAASAQAYDVARHTMPDGFGRWSAYLGAGTAEVRAGALNSAINKLSAALDLVVKDTDADLPHGVVHDEDYTDECKVRINLSIAHALDGERLSQAGRAKDAQRAYDQAATTVQTCADQGEKAKELFEQATEKAEKEGNKAQSQEKAKETPQGEKQQDTGKEPGDELKDEELRKRAKEVEQQRRVLQELEKDFGSTNGENW</sequence>
<feature type="region of interest" description="Disordered" evidence="1">
    <location>
        <begin position="170"/>
        <end position="220"/>
    </location>
</feature>
<dbReference type="EMBL" id="CP063213">
    <property type="protein sequence ID" value="QOR45805.1"/>
    <property type="molecule type" value="Genomic_DNA"/>
</dbReference>
<dbReference type="Gene3D" id="1.25.40.10">
    <property type="entry name" value="Tetratricopeptide repeat domain"/>
    <property type="match status" value="1"/>
</dbReference>
<evidence type="ECO:0000313" key="3">
    <source>
        <dbReference type="Proteomes" id="UP000595053"/>
    </source>
</evidence>
<evidence type="ECO:0000313" key="2">
    <source>
        <dbReference type="EMBL" id="QOR45805.1"/>
    </source>
</evidence>
<accession>A0A7M1QWT3</accession>
<dbReference type="Proteomes" id="UP000595053">
    <property type="component" value="Chromosome"/>
</dbReference>
<protein>
    <submittedName>
        <fullName evidence="2">Uncharacterized protein</fullName>
    </submittedName>
</protein>
<dbReference type="AlphaFoldDB" id="A0A7M1QWT3"/>
<name>A0A7M1QWT3_9ACTO</name>
<dbReference type="RefSeq" id="WP_197551271.1">
    <property type="nucleotide sequence ID" value="NZ_CP063213.1"/>
</dbReference>
<gene>
    <name evidence="2" type="ORF">INS88_00770</name>
</gene>
<reference evidence="2 3" key="1">
    <citation type="submission" date="2020-10" db="EMBL/GenBank/DDBJ databases">
        <title>Trueperella pecoris sp. nov. isolated from bovine and porcine specimens.</title>
        <authorList>
            <person name="Schoenecker L."/>
            <person name="Schnydrig P."/>
            <person name="Brodard I."/>
            <person name="Thomann A."/>
            <person name="Hemphill A."/>
            <person name="Rodriguez-Campos S."/>
            <person name="Perreten V."/>
            <person name="Jores J."/>
            <person name="Kittl S."/>
        </authorList>
    </citation>
    <scope>NUCLEOTIDE SEQUENCE [LARGE SCALE GENOMIC DNA]</scope>
    <source>
        <strain evidence="2 3">15A0121</strain>
    </source>
</reference>
<keyword evidence="3" id="KW-1185">Reference proteome</keyword>
<evidence type="ECO:0000256" key="1">
    <source>
        <dbReference type="SAM" id="MobiDB-lite"/>
    </source>
</evidence>